<dbReference type="InterPro" id="IPR036095">
    <property type="entry name" value="PTS_EIIB-like_sf"/>
</dbReference>
<dbReference type="CDD" id="cd05566">
    <property type="entry name" value="PTS_IIB_galactitol"/>
    <property type="match status" value="1"/>
</dbReference>
<dbReference type="InterPro" id="IPR003501">
    <property type="entry name" value="PTS_EIIB_2/3"/>
</dbReference>
<comment type="caution">
    <text evidence="3">The sequence shown here is derived from an EMBL/GenBank/DDBJ whole genome shotgun (WGS) entry which is preliminary data.</text>
</comment>
<dbReference type="SUPFAM" id="SSF52794">
    <property type="entry name" value="PTS system IIB component-like"/>
    <property type="match status" value="1"/>
</dbReference>
<dbReference type="Pfam" id="PF02302">
    <property type="entry name" value="PTS_IIB"/>
    <property type="match status" value="1"/>
</dbReference>
<keyword evidence="3" id="KW-0813">Transport</keyword>
<protein>
    <submittedName>
        <fullName evidence="3">PTS sugar transporter subunit IIB</fullName>
    </submittedName>
</protein>
<evidence type="ECO:0000313" key="3">
    <source>
        <dbReference type="EMBL" id="MCR9035815.1"/>
    </source>
</evidence>
<dbReference type="EMBL" id="JANSKA010000001">
    <property type="protein sequence ID" value="MCR9035815.1"/>
    <property type="molecule type" value="Genomic_DNA"/>
</dbReference>
<dbReference type="RefSeq" id="WP_032110590.1">
    <property type="nucleotide sequence ID" value="NZ_JANSKA010000001.1"/>
</dbReference>
<dbReference type="Proteomes" id="UP001204320">
    <property type="component" value="Unassembled WGS sequence"/>
</dbReference>
<name>A0ABT1Z6H7_9ACTN</name>
<proteinExistence type="predicted"/>
<evidence type="ECO:0000313" key="4">
    <source>
        <dbReference type="Proteomes" id="UP001204320"/>
    </source>
</evidence>
<keyword evidence="3" id="KW-0762">Sugar transport</keyword>
<evidence type="ECO:0000259" key="2">
    <source>
        <dbReference type="PROSITE" id="PS51099"/>
    </source>
</evidence>
<keyword evidence="1" id="KW-0808">Transferase</keyword>
<dbReference type="Gene3D" id="3.40.50.2300">
    <property type="match status" value="1"/>
</dbReference>
<feature type="domain" description="PTS EIIB type-2" evidence="2">
    <location>
        <begin position="6"/>
        <end position="98"/>
    </location>
</feature>
<gene>
    <name evidence="3" type="ORF">NVS32_02440</name>
</gene>
<organism evidence="3 4">
    <name type="scientific">Tractidigestivibacter montrealensis</name>
    <dbReference type="NCBI Taxonomy" id="2972466"/>
    <lineage>
        <taxon>Bacteria</taxon>
        <taxon>Bacillati</taxon>
        <taxon>Actinomycetota</taxon>
        <taxon>Coriobacteriia</taxon>
        <taxon>Coriobacteriales</taxon>
        <taxon>Atopobiaceae</taxon>
        <taxon>Tractidigestivibacter</taxon>
    </lineage>
</organism>
<keyword evidence="4" id="KW-1185">Reference proteome</keyword>
<reference evidence="3 4" key="1">
    <citation type="submission" date="2022-08" db="EMBL/GenBank/DDBJ databases">
        <title>Tractidigestivibacter montrealensis type strain KD21.</title>
        <authorList>
            <person name="Diop K."/>
            <person name="Richard C."/>
            <person name="Routy B."/>
        </authorList>
    </citation>
    <scope>NUCLEOTIDE SEQUENCE [LARGE SCALE GENOMIC DNA]</scope>
    <source>
        <strain evidence="3 4">KD21</strain>
    </source>
</reference>
<sequence>MSDKKKRILIACGSGIVTSTIARKKIEELLDAHGYKGSYEIAQVPLSTAPEKSKDCDFMVATAIHPSELSCPFVDGTPYLTGTGENATNEQILHLMEQ</sequence>
<evidence type="ECO:0000256" key="1">
    <source>
        <dbReference type="ARBA" id="ARBA00022679"/>
    </source>
</evidence>
<dbReference type="PROSITE" id="PS51099">
    <property type="entry name" value="PTS_EIIB_TYPE_2"/>
    <property type="match status" value="1"/>
</dbReference>
<accession>A0ABT1Z6H7</accession>
<dbReference type="InterPro" id="IPR013011">
    <property type="entry name" value="PTS_EIIB_2"/>
</dbReference>